<name>A0A7Z0EMP4_9ACTN</name>
<feature type="compositionally biased region" description="Basic and acidic residues" evidence="2">
    <location>
        <begin position="13"/>
        <end position="39"/>
    </location>
</feature>
<feature type="coiled-coil region" evidence="1">
    <location>
        <begin position="120"/>
        <end position="181"/>
    </location>
</feature>
<keyword evidence="4" id="KW-1185">Reference proteome</keyword>
<dbReference type="AlphaFoldDB" id="A0A7Z0EMP4"/>
<evidence type="ECO:0000313" key="3">
    <source>
        <dbReference type="EMBL" id="NYJ34904.1"/>
    </source>
</evidence>
<reference evidence="3 4" key="1">
    <citation type="submission" date="2020-07" db="EMBL/GenBank/DDBJ databases">
        <title>Sequencing the genomes of 1000 actinobacteria strains.</title>
        <authorList>
            <person name="Klenk H.-P."/>
        </authorList>
    </citation>
    <scope>NUCLEOTIDE SEQUENCE [LARGE SCALE GENOMIC DNA]</scope>
    <source>
        <strain evidence="3 4">DSM 44442</strain>
    </source>
</reference>
<evidence type="ECO:0000313" key="4">
    <source>
        <dbReference type="Proteomes" id="UP000572051"/>
    </source>
</evidence>
<dbReference type="RefSeq" id="WP_179823788.1">
    <property type="nucleotide sequence ID" value="NZ_JACCFS010000001.1"/>
</dbReference>
<evidence type="ECO:0000256" key="2">
    <source>
        <dbReference type="SAM" id="MobiDB-lite"/>
    </source>
</evidence>
<feature type="region of interest" description="Disordered" evidence="2">
    <location>
        <begin position="1"/>
        <end position="89"/>
    </location>
</feature>
<accession>A0A7Z0EMP4</accession>
<dbReference type="EMBL" id="JACCFS010000001">
    <property type="protein sequence ID" value="NYJ34904.1"/>
    <property type="molecule type" value="Genomic_DNA"/>
</dbReference>
<feature type="compositionally biased region" description="Basic residues" evidence="2">
    <location>
        <begin position="62"/>
        <end position="72"/>
    </location>
</feature>
<dbReference type="Proteomes" id="UP000572051">
    <property type="component" value="Unassembled WGS sequence"/>
</dbReference>
<comment type="caution">
    <text evidence="3">The sequence shown here is derived from an EMBL/GenBank/DDBJ whole genome shotgun (WGS) entry which is preliminary data.</text>
</comment>
<evidence type="ECO:0000256" key="1">
    <source>
        <dbReference type="SAM" id="Coils"/>
    </source>
</evidence>
<gene>
    <name evidence="3" type="ORF">HNR10_002785</name>
</gene>
<protein>
    <submittedName>
        <fullName evidence="3">Uncharacterized protein</fullName>
    </submittedName>
</protein>
<keyword evidence="1" id="KW-0175">Coiled coil</keyword>
<organism evidence="3 4">
    <name type="scientific">Nocardiopsis aegyptia</name>
    <dbReference type="NCBI Taxonomy" id="220378"/>
    <lineage>
        <taxon>Bacteria</taxon>
        <taxon>Bacillati</taxon>
        <taxon>Actinomycetota</taxon>
        <taxon>Actinomycetes</taxon>
        <taxon>Streptosporangiales</taxon>
        <taxon>Nocardiopsidaceae</taxon>
        <taxon>Nocardiopsis</taxon>
    </lineage>
</organism>
<sequence length="333" mass="36974">MADEGVPDSGDGASREVAPKKPWREMNREEVMERFDAYHAKQRANRRRMTGDDVQEMLRQRRADRRQRRSDRRGRSNSGRTPRRDTGQAMRMSLGGALIVGVIGTGALAATSSDTTQAQSQENHLEIASLEGEIRELEAASWDVEDTATLEEQLDGAADEAREKGEEVAELQNTYQEILADLNEAELPDDSDGGEAFVPLAEHRAELVDYFDESARIVESEDAYRPGVDVPHGPGEIDVLSPWYIRYADEHRGRYADASLNSWELVSATPRAESPGTVSVAWLNSDESSGDLLAWARGTYDADTEAFHSLYFGQTTIGDRPVREAEPGEESQD</sequence>
<proteinExistence type="predicted"/>